<dbReference type="SUPFAM" id="SSF51735">
    <property type="entry name" value="NAD(P)-binding Rossmann-fold domains"/>
    <property type="match status" value="1"/>
</dbReference>
<gene>
    <name evidence="7" type="ORF">AWB67_01398</name>
</gene>
<dbReference type="Pfam" id="PF02826">
    <property type="entry name" value="2-Hacid_dh_C"/>
    <property type="match status" value="1"/>
</dbReference>
<keyword evidence="3" id="KW-0520">NAD</keyword>
<evidence type="ECO:0000256" key="4">
    <source>
        <dbReference type="RuleBase" id="RU003719"/>
    </source>
</evidence>
<dbReference type="PANTHER" id="PTHR43761:SF1">
    <property type="entry name" value="D-ISOMER SPECIFIC 2-HYDROXYACID DEHYDROGENASE CATALYTIC DOMAIN-CONTAINING PROTEIN-RELATED"/>
    <property type="match status" value="1"/>
</dbReference>
<feature type="domain" description="D-isomer specific 2-hydroxyacid dehydrogenase NAD-binding" evidence="6">
    <location>
        <begin position="128"/>
        <end position="308"/>
    </location>
</feature>
<evidence type="ECO:0000313" key="7">
    <source>
        <dbReference type="EMBL" id="SAL36374.1"/>
    </source>
</evidence>
<dbReference type="AlphaFoldDB" id="A0A158GW14"/>
<dbReference type="InterPro" id="IPR050418">
    <property type="entry name" value="D-iso_2-hydroxyacid_DH_PdxB"/>
</dbReference>
<accession>A0A158GW14</accession>
<dbReference type="CDD" id="cd12162">
    <property type="entry name" value="2-Hacid_dh_4"/>
    <property type="match status" value="1"/>
</dbReference>
<evidence type="ECO:0000313" key="8">
    <source>
        <dbReference type="Proteomes" id="UP000054925"/>
    </source>
</evidence>
<dbReference type="InterPro" id="IPR029753">
    <property type="entry name" value="D-isomer_DH_CS"/>
</dbReference>
<organism evidence="7 8">
    <name type="scientific">Caballeronia terrestris</name>
    <dbReference type="NCBI Taxonomy" id="1226301"/>
    <lineage>
        <taxon>Bacteria</taxon>
        <taxon>Pseudomonadati</taxon>
        <taxon>Pseudomonadota</taxon>
        <taxon>Betaproteobacteria</taxon>
        <taxon>Burkholderiales</taxon>
        <taxon>Burkholderiaceae</taxon>
        <taxon>Caballeronia</taxon>
    </lineage>
</organism>
<evidence type="ECO:0000259" key="5">
    <source>
        <dbReference type="Pfam" id="PF00389"/>
    </source>
</evidence>
<dbReference type="Pfam" id="PF00389">
    <property type="entry name" value="2-Hacid_dh"/>
    <property type="match status" value="1"/>
</dbReference>
<dbReference type="Gene3D" id="3.40.50.720">
    <property type="entry name" value="NAD(P)-binding Rossmann-like Domain"/>
    <property type="match status" value="2"/>
</dbReference>
<dbReference type="GO" id="GO:0051287">
    <property type="term" value="F:NAD binding"/>
    <property type="evidence" value="ECO:0007669"/>
    <property type="project" value="InterPro"/>
</dbReference>
<sequence>MKPIYAEQFSTDSEQTMNASPPPKIVFLDRATISPQTVLKELPFDHDLTLFDQTTREEIAARIAESDIVICNKVPLQADVLAAASKLKFIAVAATGTDNVDLEYCKSRGIIVSNIREYATNTVPEHAFALIFALRRSLVAYRDAVQRGRWQAARQFCFFDFPIRDIRGSTIGIVGDGALGRAVGDIAKALGMKVLYSAYKGRLDMGPLYTPFEEMLRRSDIITLHCPLMASTIDLISDDEFGMMERRPLLINTARGGLVNEEALVSALSSGRISGAGFDVVTQEPLPNDHPFNAILNAPNFILTPHVAWASDEAVQSLADQLFDNVATFWSGNPKNVVSG</sequence>
<evidence type="ECO:0000256" key="3">
    <source>
        <dbReference type="ARBA" id="ARBA00023027"/>
    </source>
</evidence>
<dbReference type="SUPFAM" id="SSF52283">
    <property type="entry name" value="Formate/glycerate dehydrogenase catalytic domain-like"/>
    <property type="match status" value="1"/>
</dbReference>
<dbReference type="InterPro" id="IPR006139">
    <property type="entry name" value="D-isomer_2_OHA_DH_cat_dom"/>
</dbReference>
<dbReference type="InterPro" id="IPR036291">
    <property type="entry name" value="NAD(P)-bd_dom_sf"/>
</dbReference>
<dbReference type="InterPro" id="IPR006140">
    <property type="entry name" value="D-isomer_DH_NAD-bd"/>
</dbReference>
<evidence type="ECO:0000256" key="1">
    <source>
        <dbReference type="ARBA" id="ARBA00005854"/>
    </source>
</evidence>
<proteinExistence type="inferred from homology"/>
<name>A0A158GW14_9BURK</name>
<dbReference type="Proteomes" id="UP000054925">
    <property type="component" value="Unassembled WGS sequence"/>
</dbReference>
<comment type="similarity">
    <text evidence="1 4">Belongs to the D-isomer specific 2-hydroxyacid dehydrogenase family.</text>
</comment>
<keyword evidence="8" id="KW-1185">Reference proteome</keyword>
<dbReference type="PANTHER" id="PTHR43761">
    <property type="entry name" value="D-ISOMER SPECIFIC 2-HYDROXYACID DEHYDROGENASE FAMILY PROTEIN (AFU_ORTHOLOGUE AFUA_1G13630)"/>
    <property type="match status" value="1"/>
</dbReference>
<dbReference type="PROSITE" id="PS00670">
    <property type="entry name" value="D_2_HYDROXYACID_DH_2"/>
    <property type="match status" value="1"/>
</dbReference>
<evidence type="ECO:0000256" key="2">
    <source>
        <dbReference type="ARBA" id="ARBA00023002"/>
    </source>
</evidence>
<dbReference type="EMBL" id="FCOL02000005">
    <property type="protein sequence ID" value="SAL36374.1"/>
    <property type="molecule type" value="Genomic_DNA"/>
</dbReference>
<feature type="domain" description="D-isomer specific 2-hydroxyacid dehydrogenase catalytic" evidence="5">
    <location>
        <begin position="39"/>
        <end position="338"/>
    </location>
</feature>
<reference evidence="7" key="1">
    <citation type="submission" date="2016-01" db="EMBL/GenBank/DDBJ databases">
        <authorList>
            <person name="Peeters C."/>
        </authorList>
    </citation>
    <scope>NUCLEOTIDE SEQUENCE [LARGE SCALE GENOMIC DNA]</scope>
    <source>
        <strain evidence="7">LMG 22937</strain>
    </source>
</reference>
<dbReference type="GO" id="GO:0016616">
    <property type="term" value="F:oxidoreductase activity, acting on the CH-OH group of donors, NAD or NADP as acceptor"/>
    <property type="evidence" value="ECO:0007669"/>
    <property type="project" value="InterPro"/>
</dbReference>
<keyword evidence="2 4" id="KW-0560">Oxidoreductase</keyword>
<protein>
    <submittedName>
        <fullName evidence="7">Glycerate dehydrogenase</fullName>
    </submittedName>
</protein>
<comment type="caution">
    <text evidence="7">The sequence shown here is derived from an EMBL/GenBank/DDBJ whole genome shotgun (WGS) entry which is preliminary data.</text>
</comment>
<evidence type="ECO:0000259" key="6">
    <source>
        <dbReference type="Pfam" id="PF02826"/>
    </source>
</evidence>